<gene>
    <name evidence="2" type="ORF">HDU87_003235</name>
</gene>
<dbReference type="Proteomes" id="UP001212152">
    <property type="component" value="Unassembled WGS sequence"/>
</dbReference>
<name>A0AAD5XMS4_9FUNG</name>
<keyword evidence="3" id="KW-1185">Reference proteome</keyword>
<evidence type="ECO:0000313" key="3">
    <source>
        <dbReference type="Proteomes" id="UP001212152"/>
    </source>
</evidence>
<dbReference type="AlphaFoldDB" id="A0AAD5XMS4"/>
<evidence type="ECO:0000256" key="1">
    <source>
        <dbReference type="SAM" id="Coils"/>
    </source>
</evidence>
<comment type="caution">
    <text evidence="2">The sequence shown here is derived from an EMBL/GenBank/DDBJ whole genome shotgun (WGS) entry which is preliminary data.</text>
</comment>
<evidence type="ECO:0000313" key="2">
    <source>
        <dbReference type="EMBL" id="KAJ3178966.1"/>
    </source>
</evidence>
<organism evidence="2 3">
    <name type="scientific">Geranomyces variabilis</name>
    <dbReference type="NCBI Taxonomy" id="109894"/>
    <lineage>
        <taxon>Eukaryota</taxon>
        <taxon>Fungi</taxon>
        <taxon>Fungi incertae sedis</taxon>
        <taxon>Chytridiomycota</taxon>
        <taxon>Chytridiomycota incertae sedis</taxon>
        <taxon>Chytridiomycetes</taxon>
        <taxon>Spizellomycetales</taxon>
        <taxon>Powellomycetaceae</taxon>
        <taxon>Geranomyces</taxon>
    </lineage>
</organism>
<feature type="coiled-coil region" evidence="1">
    <location>
        <begin position="159"/>
        <end position="186"/>
    </location>
</feature>
<reference evidence="2" key="1">
    <citation type="submission" date="2020-05" db="EMBL/GenBank/DDBJ databases">
        <title>Phylogenomic resolution of chytrid fungi.</title>
        <authorList>
            <person name="Stajich J.E."/>
            <person name="Amses K."/>
            <person name="Simmons R."/>
            <person name="Seto K."/>
            <person name="Myers J."/>
            <person name="Bonds A."/>
            <person name="Quandt C.A."/>
            <person name="Barry K."/>
            <person name="Liu P."/>
            <person name="Grigoriev I."/>
            <person name="Longcore J.E."/>
            <person name="James T.Y."/>
        </authorList>
    </citation>
    <scope>NUCLEOTIDE SEQUENCE</scope>
    <source>
        <strain evidence="2">JEL0379</strain>
    </source>
</reference>
<protein>
    <submittedName>
        <fullName evidence="2">Uncharacterized protein</fullName>
    </submittedName>
</protein>
<dbReference type="EMBL" id="JADGJQ010000023">
    <property type="protein sequence ID" value="KAJ3178966.1"/>
    <property type="molecule type" value="Genomic_DNA"/>
</dbReference>
<keyword evidence="1" id="KW-0175">Coiled coil</keyword>
<sequence length="313" mass="34955">MSVSLVAAKVRAQLAEMEALVATISTDSDWSTKLPQVRHAIAALQHLVCASDNPNTPLLQLQSMQTEIADLKRTIETFPDPVVKDKALRIVDHLVTMSGSLFVGPSQEGQTPYLHAAYRPKDLTAMLRDVSPFLTATLEIATRPYAALNNTICQQNTKIDQVLEQVAFLQAEVAAAKERAQKAEWMNVVYDFTSSCERLLCKRFNIESSTISRALRTSAIDWTNLRSVLEISDAGKERLVNTIKKIKDERLEYGHTSKAVAEKLVLATSLIPIAQDHFTLTQPQIDILNKMLKWTLSEMDHTTTLLELRQAVE</sequence>
<proteinExistence type="predicted"/>
<accession>A0AAD5XMS4</accession>